<organism evidence="5 6">
    <name type="scientific">Catenibacterium faecis</name>
    <dbReference type="NCBI Taxonomy" id="2764323"/>
    <lineage>
        <taxon>Bacteria</taxon>
        <taxon>Bacillati</taxon>
        <taxon>Bacillota</taxon>
        <taxon>Erysipelotrichia</taxon>
        <taxon>Erysipelotrichales</taxon>
        <taxon>Coprobacillaceae</taxon>
        <taxon>Catenibacterium</taxon>
    </lineage>
</organism>
<dbReference type="PANTHER" id="PTHR43280">
    <property type="entry name" value="ARAC-FAMILY TRANSCRIPTIONAL REGULATOR"/>
    <property type="match status" value="1"/>
</dbReference>
<dbReference type="InterPro" id="IPR018060">
    <property type="entry name" value="HTH_AraC"/>
</dbReference>
<evidence type="ECO:0000313" key="6">
    <source>
        <dbReference type="Proteomes" id="UP000603474"/>
    </source>
</evidence>
<dbReference type="CDD" id="cd06986">
    <property type="entry name" value="cupin_MmsR-like_N"/>
    <property type="match status" value="1"/>
</dbReference>
<dbReference type="Gene3D" id="1.10.10.60">
    <property type="entry name" value="Homeodomain-like"/>
    <property type="match status" value="2"/>
</dbReference>
<comment type="caution">
    <text evidence="5">The sequence shown here is derived from an EMBL/GenBank/DDBJ whole genome shotgun (WGS) entry which is preliminary data.</text>
</comment>
<evidence type="ECO:0000313" key="5">
    <source>
        <dbReference type="EMBL" id="MBC6010666.1"/>
    </source>
</evidence>
<dbReference type="Gene3D" id="2.60.120.280">
    <property type="entry name" value="Regulatory protein AraC"/>
    <property type="match status" value="1"/>
</dbReference>
<dbReference type="SUPFAM" id="SSF51215">
    <property type="entry name" value="Regulatory protein AraC"/>
    <property type="match status" value="1"/>
</dbReference>
<reference evidence="5 6" key="1">
    <citation type="submission" date="2020-08" db="EMBL/GenBank/DDBJ databases">
        <authorList>
            <person name="Liu C."/>
            <person name="Sun Q."/>
        </authorList>
    </citation>
    <scope>NUCLEOTIDE SEQUENCE [LARGE SCALE GENOMIC DNA]</scope>
    <source>
        <strain evidence="5 6">NSJ-22</strain>
    </source>
</reference>
<dbReference type="SMART" id="SM00342">
    <property type="entry name" value="HTH_ARAC"/>
    <property type="match status" value="1"/>
</dbReference>
<proteinExistence type="predicted"/>
<evidence type="ECO:0000256" key="1">
    <source>
        <dbReference type="ARBA" id="ARBA00023015"/>
    </source>
</evidence>
<keyword evidence="6" id="KW-1185">Reference proteome</keyword>
<sequence length="288" mass="33684">MEKTNLGDHMKEYKERIHSKTYKANTDLSLYSAGIEQCKCEYTYGPIVRSYYVMHFVFSGKGQLTINEHSFDVKTGDIFLIPANKVATYQADKNHPWKYGWVNFLGINAEQYFYSLTKDTHDQYIIHNVAVNQYYKQIERLLDLSFNTDAEYFESNSILLHIFAMLYEELNIHFNNNVKYSLAEEIRLYLDLNYQYNLKMSEIADKFGIHANYMTRLFHQKFDISPKQYLLSIKLKKAAGLLQSTNLPVSTIAASVGFIDALAFSKKFSKTYHCSPTQYRKQTDEKKN</sequence>
<feature type="domain" description="HTH araC/xylS-type" evidence="4">
    <location>
        <begin position="184"/>
        <end position="282"/>
    </location>
</feature>
<accession>A0ABR7KD57</accession>
<dbReference type="Proteomes" id="UP000603474">
    <property type="component" value="Unassembled WGS sequence"/>
</dbReference>
<protein>
    <submittedName>
        <fullName evidence="5">AraC family transcriptional regulator</fullName>
    </submittedName>
</protein>
<keyword evidence="1" id="KW-0805">Transcription regulation</keyword>
<dbReference type="InterPro" id="IPR003313">
    <property type="entry name" value="AraC-bd"/>
</dbReference>
<dbReference type="Pfam" id="PF02311">
    <property type="entry name" value="AraC_binding"/>
    <property type="match status" value="1"/>
</dbReference>
<gene>
    <name evidence="5" type="ORF">H8909_10555</name>
</gene>
<evidence type="ECO:0000256" key="3">
    <source>
        <dbReference type="ARBA" id="ARBA00023163"/>
    </source>
</evidence>
<dbReference type="PROSITE" id="PS01124">
    <property type="entry name" value="HTH_ARAC_FAMILY_2"/>
    <property type="match status" value="1"/>
</dbReference>
<keyword evidence="3" id="KW-0804">Transcription</keyword>
<dbReference type="PANTHER" id="PTHR43280:SF2">
    <property type="entry name" value="HTH-TYPE TRANSCRIPTIONAL REGULATOR EXSA"/>
    <property type="match status" value="1"/>
</dbReference>
<dbReference type="EMBL" id="JACRWG010000054">
    <property type="protein sequence ID" value="MBC6010666.1"/>
    <property type="molecule type" value="Genomic_DNA"/>
</dbReference>
<dbReference type="Pfam" id="PF12833">
    <property type="entry name" value="HTH_18"/>
    <property type="match status" value="1"/>
</dbReference>
<dbReference type="SUPFAM" id="SSF46689">
    <property type="entry name" value="Homeodomain-like"/>
    <property type="match status" value="2"/>
</dbReference>
<evidence type="ECO:0000256" key="2">
    <source>
        <dbReference type="ARBA" id="ARBA00023125"/>
    </source>
</evidence>
<name>A0ABR7KD57_9FIRM</name>
<dbReference type="InterPro" id="IPR009057">
    <property type="entry name" value="Homeodomain-like_sf"/>
</dbReference>
<keyword evidence="2" id="KW-0238">DNA-binding</keyword>
<evidence type="ECO:0000259" key="4">
    <source>
        <dbReference type="PROSITE" id="PS01124"/>
    </source>
</evidence>
<dbReference type="InterPro" id="IPR037923">
    <property type="entry name" value="HTH-like"/>
</dbReference>